<organism evidence="1 2">
    <name type="scientific">Magnusiomyces paraingens</name>
    <dbReference type="NCBI Taxonomy" id="2606893"/>
    <lineage>
        <taxon>Eukaryota</taxon>
        <taxon>Fungi</taxon>
        <taxon>Dikarya</taxon>
        <taxon>Ascomycota</taxon>
        <taxon>Saccharomycotina</taxon>
        <taxon>Dipodascomycetes</taxon>
        <taxon>Dipodascales</taxon>
        <taxon>Dipodascaceae</taxon>
        <taxon>Magnusiomyces</taxon>
    </lineage>
</organism>
<dbReference type="EMBL" id="CABVLU010000001">
    <property type="protein sequence ID" value="VVT45944.1"/>
    <property type="molecule type" value="Genomic_DNA"/>
</dbReference>
<evidence type="ECO:0000313" key="1">
    <source>
        <dbReference type="EMBL" id="VVT45944.1"/>
    </source>
</evidence>
<proteinExistence type="predicted"/>
<sequence length="267" mass="30686">MDVTKNLSIVHDISPVELVKKNANAHAQTVLDFVTTQQERVMGNVKSYLSSSSLNKDIGLSVLDETSHKLVEEKLVNDIKSCETLFASIQEKIIAPLGQLEEQKKKLNEVIKERQMIISSWKKELSEVETLYQRKYSKIDRFIVRYCDNDMSFCKPQVNNVSSKSLNPKFKMAELLKAARKYSLTNSKKPKRGKITKNEKDTTGPYGTYNEIQKSVLYRIHLVQLAYVLDCIYTCQKLEDLEAKKTEELHASFIKAQTEINTSRRRS</sequence>
<name>A0A5E8B3B8_9ASCO</name>
<dbReference type="RefSeq" id="XP_031851583.1">
    <property type="nucleotide sequence ID" value="XM_031995692.1"/>
</dbReference>
<dbReference type="GeneID" id="43579792"/>
<protein>
    <submittedName>
        <fullName evidence="1">Uncharacterized protein</fullName>
    </submittedName>
</protein>
<keyword evidence="2" id="KW-1185">Reference proteome</keyword>
<gene>
    <name evidence="1" type="ORF">SAPINGB_P000969</name>
</gene>
<dbReference type="AlphaFoldDB" id="A0A5E8B3B8"/>
<accession>A0A5E8B3B8</accession>
<dbReference type="Proteomes" id="UP000398389">
    <property type="component" value="Unassembled WGS sequence"/>
</dbReference>
<reference evidence="1 2" key="1">
    <citation type="submission" date="2019-09" db="EMBL/GenBank/DDBJ databases">
        <authorList>
            <person name="Brejova B."/>
        </authorList>
    </citation>
    <scope>NUCLEOTIDE SEQUENCE [LARGE SCALE GENOMIC DNA]</scope>
</reference>
<evidence type="ECO:0000313" key="2">
    <source>
        <dbReference type="Proteomes" id="UP000398389"/>
    </source>
</evidence>